<dbReference type="Gene3D" id="3.10.450.50">
    <property type="match status" value="1"/>
</dbReference>
<accession>A0ABD7ES89</accession>
<dbReference type="SUPFAM" id="SSF54427">
    <property type="entry name" value="NTF2-like"/>
    <property type="match status" value="1"/>
</dbReference>
<organism evidence="1 2">
    <name type="scientific">Aeromonas jandaei</name>
    <dbReference type="NCBI Taxonomy" id="650"/>
    <lineage>
        <taxon>Bacteria</taxon>
        <taxon>Pseudomonadati</taxon>
        <taxon>Pseudomonadota</taxon>
        <taxon>Gammaproteobacteria</taxon>
        <taxon>Aeromonadales</taxon>
        <taxon>Aeromonadaceae</taxon>
        <taxon>Aeromonas</taxon>
    </lineage>
</organism>
<dbReference type="InterPro" id="IPR009959">
    <property type="entry name" value="Cyclase_SnoaL-like"/>
</dbReference>
<dbReference type="InterPro" id="IPR032710">
    <property type="entry name" value="NTF2-like_dom_sf"/>
</dbReference>
<dbReference type="RefSeq" id="WP_043849656.1">
    <property type="nucleotide sequence ID" value="NZ_CP053881.1"/>
</dbReference>
<dbReference type="Proteomes" id="UP000679312">
    <property type="component" value="Chromosome"/>
</dbReference>
<evidence type="ECO:0000313" key="1">
    <source>
        <dbReference type="EMBL" id="QWL64241.1"/>
    </source>
</evidence>
<reference evidence="1 2" key="1">
    <citation type="journal article" date="2021" name="Front. Microbiol.">
        <title>Prevalence and Genetic Analysis of Chromosomal mcr-3/7 in Aeromonas From U.S. Animal-Derived Samples.</title>
        <authorList>
            <person name="Wang Y."/>
            <person name="Hou N."/>
            <person name="Rasooly R."/>
            <person name="Gu Y."/>
            <person name="He X."/>
        </authorList>
    </citation>
    <scope>NUCLEOTIDE SEQUENCE [LARGE SCALE GENOMIC DNA]</scope>
    <source>
        <strain evidence="1 2">4608</strain>
    </source>
</reference>
<sequence length="140" mass="15940">MSNNVDTVINYFKYCVDGKDVERVSEYFSEDLCIFRPDCAEPITTLEQFKKSLSACVVDRYESIETTFQKIMSSEDEVFVALTHVAKGSNTWKGFDVTGKDVTWSALTYFRFNAEGKVVEEIVERNELAMAKQLGIVDFA</sequence>
<protein>
    <submittedName>
        <fullName evidence="1">Ester cyclase</fullName>
    </submittedName>
</protein>
<gene>
    <name evidence="1" type="ORF">HQ399_19330</name>
</gene>
<evidence type="ECO:0000313" key="2">
    <source>
        <dbReference type="Proteomes" id="UP000679312"/>
    </source>
</evidence>
<proteinExistence type="predicted"/>
<dbReference type="EMBL" id="CP053881">
    <property type="protein sequence ID" value="QWL64241.1"/>
    <property type="molecule type" value="Genomic_DNA"/>
</dbReference>
<name>A0ABD7ES89_AERJA</name>
<dbReference type="Pfam" id="PF07366">
    <property type="entry name" value="SnoaL"/>
    <property type="match status" value="1"/>
</dbReference>
<dbReference type="AlphaFoldDB" id="A0ABD7ES89"/>